<protein>
    <submittedName>
        <fullName evidence="3">DUF1329 domain-containing protein</fullName>
    </submittedName>
</protein>
<organism evidence="3 4">
    <name type="scientific">Ahniella affigens</name>
    <dbReference type="NCBI Taxonomy" id="2021234"/>
    <lineage>
        <taxon>Bacteria</taxon>
        <taxon>Pseudomonadati</taxon>
        <taxon>Pseudomonadota</taxon>
        <taxon>Gammaproteobacteria</taxon>
        <taxon>Lysobacterales</taxon>
        <taxon>Rhodanobacteraceae</taxon>
        <taxon>Ahniella</taxon>
    </lineage>
</organism>
<dbReference type="KEGG" id="xba:C7S18_09585"/>
<feature type="chain" id="PRO_5015194803" evidence="2">
    <location>
        <begin position="23"/>
        <end position="456"/>
    </location>
</feature>
<evidence type="ECO:0000256" key="1">
    <source>
        <dbReference type="SAM" id="MobiDB-lite"/>
    </source>
</evidence>
<feature type="signal peptide" evidence="2">
    <location>
        <begin position="1"/>
        <end position="22"/>
    </location>
</feature>
<sequence length="456" mass="50680">MFQTHRLILGLGLTAGVFGATAQETNLTPIGAEKRGNADGTIPPWTGGIQSFPAGYRVGDRHLDPFASDSVQYEITPANYGDYAKFLSAGQKAMFEKYKTFKMQVYPTRRSASFPPAVYEWAQQNTRCPPKSSQLVAGFPYPKPGNGKQALLNHLMKYEGVAVTRRNDQAAPTVTGSFTLIGLADRQFAPRWVAEDSSQVSEYRAEVAVSPARLAGNVLLVHEAFADVASSAGQAWVYNPGQRRVRKAPNVAYDNPGTASDGLRTNDMDNMLTGALDRFDYQLVGKQELFVNYNAYKAHSAGVRVSDLVKAGHLNPDLMRYELHRVWVVEAKLKSGMRHINSRRTYYLDEDSWQILAIDHYDAQGIIWRYSEAAALNYYDQPLLWTTLETHHDLKSSRYVVSGLDNQEKVNAYYNVESADNFSPEGLRNNLDWFTSRSPGGGGGSSPRRPKGCRAN</sequence>
<evidence type="ECO:0000313" key="3">
    <source>
        <dbReference type="EMBL" id="AVP97431.1"/>
    </source>
</evidence>
<evidence type="ECO:0000256" key="2">
    <source>
        <dbReference type="SAM" id="SignalP"/>
    </source>
</evidence>
<evidence type="ECO:0000313" key="4">
    <source>
        <dbReference type="Proteomes" id="UP000241074"/>
    </source>
</evidence>
<keyword evidence="4" id="KW-1185">Reference proteome</keyword>
<reference evidence="3 4" key="2">
    <citation type="submission" date="2018-03" db="EMBL/GenBank/DDBJ databases">
        <authorList>
            <person name="Keele B.F."/>
        </authorList>
    </citation>
    <scope>NUCLEOTIDE SEQUENCE [LARGE SCALE GENOMIC DNA]</scope>
    <source>
        <strain evidence="3 4">D13</strain>
    </source>
</reference>
<keyword evidence="2" id="KW-0732">Signal</keyword>
<name>A0A2P1PRH4_9GAMM</name>
<proteinExistence type="predicted"/>
<dbReference type="RefSeq" id="WP_106891355.1">
    <property type="nucleotide sequence ID" value="NZ_CP027860.1"/>
</dbReference>
<dbReference type="Pfam" id="PF07044">
    <property type="entry name" value="DUF1329"/>
    <property type="match status" value="1"/>
</dbReference>
<accession>A0A2P1PRH4</accession>
<reference evidence="3 4" key="1">
    <citation type="submission" date="2018-03" db="EMBL/GenBank/DDBJ databases">
        <title>Ahniella affigens gen. nov., sp. nov., a gammaproteobacterium isolated from sandy soil near a stream.</title>
        <authorList>
            <person name="Ko Y."/>
            <person name="Kim J.-H."/>
        </authorList>
    </citation>
    <scope>NUCLEOTIDE SEQUENCE [LARGE SCALE GENOMIC DNA]</scope>
    <source>
        <strain evidence="3 4">D13</strain>
    </source>
</reference>
<dbReference type="OrthoDB" id="178023at2"/>
<dbReference type="AlphaFoldDB" id="A0A2P1PRH4"/>
<dbReference type="InterPro" id="IPR010752">
    <property type="entry name" value="DUF1329"/>
</dbReference>
<dbReference type="CDD" id="cd16329">
    <property type="entry name" value="LolA_like"/>
    <property type="match status" value="1"/>
</dbReference>
<dbReference type="Proteomes" id="UP000241074">
    <property type="component" value="Chromosome"/>
</dbReference>
<gene>
    <name evidence="3" type="ORF">C7S18_09585</name>
</gene>
<dbReference type="Gene3D" id="2.50.20.10">
    <property type="entry name" value="Lipoprotein localisation LolA/LolB/LppX"/>
    <property type="match status" value="1"/>
</dbReference>
<feature type="region of interest" description="Disordered" evidence="1">
    <location>
        <begin position="434"/>
        <end position="456"/>
    </location>
</feature>
<dbReference type="EMBL" id="CP027860">
    <property type="protein sequence ID" value="AVP97431.1"/>
    <property type="molecule type" value="Genomic_DNA"/>
</dbReference>